<name>A0A7W0C5V0_9BACT</name>
<dbReference type="Gene3D" id="3.90.1640.10">
    <property type="entry name" value="inorganic pyrophosphatase (n-terminal core)"/>
    <property type="match status" value="1"/>
</dbReference>
<keyword evidence="3" id="KW-0378">Hydrolase</keyword>
<dbReference type="Pfam" id="PF01368">
    <property type="entry name" value="DHH"/>
    <property type="match status" value="1"/>
</dbReference>
<evidence type="ECO:0000313" key="3">
    <source>
        <dbReference type="EMBL" id="MBA2879763.1"/>
    </source>
</evidence>
<dbReference type="Pfam" id="PF02272">
    <property type="entry name" value="DHHA1"/>
    <property type="match status" value="1"/>
</dbReference>
<gene>
    <name evidence="3" type="ORF">HNR65_000070</name>
</gene>
<comment type="caution">
    <text evidence="3">The sequence shown here is derived from an EMBL/GenBank/DDBJ whole genome shotgun (WGS) entry which is preliminary data.</text>
</comment>
<dbReference type="GO" id="GO:0008441">
    <property type="term" value="F:3'(2'),5'-bisphosphate nucleotidase activity"/>
    <property type="evidence" value="ECO:0007669"/>
    <property type="project" value="UniProtKB-EC"/>
</dbReference>
<dbReference type="InterPro" id="IPR038763">
    <property type="entry name" value="DHH_sf"/>
</dbReference>
<dbReference type="InterPro" id="IPR051319">
    <property type="entry name" value="Oligoribo/pAp-PDE_c-di-AMP_PDE"/>
</dbReference>
<dbReference type="EC" id="3.1.13.3" evidence="3"/>
<dbReference type="PANTHER" id="PTHR47618:SF1">
    <property type="entry name" value="BIFUNCTIONAL OLIGORIBONUCLEASE AND PAP PHOSPHATASE NRNA"/>
    <property type="match status" value="1"/>
</dbReference>
<proteinExistence type="predicted"/>
<dbReference type="InterPro" id="IPR003156">
    <property type="entry name" value="DHHA1_dom"/>
</dbReference>
<feature type="domain" description="DHHA1" evidence="2">
    <location>
        <begin position="237"/>
        <end position="311"/>
    </location>
</feature>
<keyword evidence="4" id="KW-1185">Reference proteome</keyword>
<sequence length="327" mass="36197">MNMNQIIQQLKKSRRVLLATHIHPDGDAIGSLLALGLALEEGLKKKVQLYNESVLPAVYHFLPSIHRIKNEPGDINAYDTAVILDCSDLQRVGKAAEAISRIPTVINVDHHATNTRFGNYQFIDPRASATTEILHRLLREMEMPITCAMAYAIYTGIMADTGSFRFSNTTPEAFKICHEMVCQGADPHKVAHHVYETTSLKRIKLLNMLYDTIEVSENGRLSIMTLTQNMLHATGTSITDVNGLINYARRIENVKVAALLYERAGSRQMQRQRSSVFHVSLRSDGSVDVANLAAVFGGGGHRSAAGFDVHSSLLDLKNELYSMAGHL</sequence>
<accession>A0A7W0C5V0</accession>
<evidence type="ECO:0000259" key="2">
    <source>
        <dbReference type="Pfam" id="PF02272"/>
    </source>
</evidence>
<reference evidence="3 4" key="1">
    <citation type="submission" date="2020-07" db="EMBL/GenBank/DDBJ databases">
        <title>Genomic Encyclopedia of Type Strains, Phase IV (KMG-IV): sequencing the most valuable type-strain genomes for metagenomic binning, comparative biology and taxonomic classification.</title>
        <authorList>
            <person name="Goeker M."/>
        </authorList>
    </citation>
    <scope>NUCLEOTIDE SEQUENCE [LARGE SCALE GENOMIC DNA]</scope>
    <source>
        <strain evidence="3 4">DSM 17721</strain>
    </source>
</reference>
<protein>
    <submittedName>
        <fullName evidence="3">Phosphoesterase RecJ-like protein</fullName>
        <ecNumber evidence="3">3.1.13.3</ecNumber>
        <ecNumber evidence="3">3.1.3.7</ecNumber>
    </submittedName>
</protein>
<dbReference type="PANTHER" id="PTHR47618">
    <property type="entry name" value="BIFUNCTIONAL OLIGORIBONUCLEASE AND PAP PHOSPHATASE NRNA"/>
    <property type="match status" value="1"/>
</dbReference>
<dbReference type="EC" id="3.1.3.7" evidence="3"/>
<organism evidence="3 4">
    <name type="scientific">Desulfosalsimonas propionicica</name>
    <dbReference type="NCBI Taxonomy" id="332175"/>
    <lineage>
        <taxon>Bacteria</taxon>
        <taxon>Pseudomonadati</taxon>
        <taxon>Thermodesulfobacteriota</taxon>
        <taxon>Desulfobacteria</taxon>
        <taxon>Desulfobacterales</taxon>
        <taxon>Desulfosalsimonadaceae</taxon>
        <taxon>Desulfosalsimonas</taxon>
    </lineage>
</organism>
<dbReference type="AlphaFoldDB" id="A0A7W0C5V0"/>
<dbReference type="GO" id="GO:0003676">
    <property type="term" value="F:nucleic acid binding"/>
    <property type="evidence" value="ECO:0007669"/>
    <property type="project" value="InterPro"/>
</dbReference>
<dbReference type="RefSeq" id="WP_181549462.1">
    <property type="nucleotide sequence ID" value="NZ_JACDUS010000001.1"/>
</dbReference>
<evidence type="ECO:0000259" key="1">
    <source>
        <dbReference type="Pfam" id="PF01368"/>
    </source>
</evidence>
<dbReference type="SUPFAM" id="SSF64182">
    <property type="entry name" value="DHH phosphoesterases"/>
    <property type="match status" value="1"/>
</dbReference>
<dbReference type="Gene3D" id="3.10.310.30">
    <property type="match status" value="1"/>
</dbReference>
<feature type="domain" description="DDH" evidence="1">
    <location>
        <begin position="16"/>
        <end position="157"/>
    </location>
</feature>
<dbReference type="Proteomes" id="UP000525298">
    <property type="component" value="Unassembled WGS sequence"/>
</dbReference>
<dbReference type="EMBL" id="JACDUS010000001">
    <property type="protein sequence ID" value="MBA2879763.1"/>
    <property type="molecule type" value="Genomic_DNA"/>
</dbReference>
<dbReference type="InterPro" id="IPR001667">
    <property type="entry name" value="DDH_dom"/>
</dbReference>
<evidence type="ECO:0000313" key="4">
    <source>
        <dbReference type="Proteomes" id="UP000525298"/>
    </source>
</evidence>